<dbReference type="Pfam" id="PF24931">
    <property type="entry name" value="ACT_ACR9_3rd"/>
    <property type="match status" value="1"/>
</dbReference>
<protein>
    <submittedName>
        <fullName evidence="4">Unnamed product</fullName>
    </submittedName>
</protein>
<evidence type="ECO:0000256" key="2">
    <source>
        <dbReference type="SAM" id="MobiDB-lite"/>
    </source>
</evidence>
<organism evidence="4 5">
    <name type="scientific">Ostreococcus tauri</name>
    <name type="common">Marine green alga</name>
    <dbReference type="NCBI Taxonomy" id="70448"/>
    <lineage>
        <taxon>Eukaryota</taxon>
        <taxon>Viridiplantae</taxon>
        <taxon>Chlorophyta</taxon>
        <taxon>Mamiellophyceae</taxon>
        <taxon>Mamiellales</taxon>
        <taxon>Bathycoccaceae</taxon>
        <taxon>Ostreococcus</taxon>
    </lineage>
</organism>
<dbReference type="InParanoid" id="A0A096P8S5"/>
<gene>
    <name evidence="4" type="ORF">OT_ostta16g02260</name>
</gene>
<accession>A0A096P8S5</accession>
<sequence>MPRDDRADADARARPSSRRADARARGASTATASTATDRVARDADARLDDRAVDDGDERYVTYEARTSARETPRAEFRLTCPDKTGLGADICRTAFEFGLVVTRGDFTTDGVWALVLLTVRAGSPEGDRAREMGSAEDDDADADADERGRGRRAREGGWGVVDALREYAGTFMAIVRRRRGFVGAGGGERRSATPRPATRTGEPHEPTSSSKLWRYDVDASEHGGNLALTEMENLPRTAVVDWELLRQRLELLCPHKSALSTIPSVDSLDKLEETHSQQSLYILQVEGHDRVGLLHDVTLALWELQLTLHRAHVTTSPSGNAVDLFYVTDDLHELPNPARVGEISRKIKPVVASTPEEANRVNILIHPAPAFVTRQGRIKTLRAAEGMVVTQANEVPSDFETMVEVDNLMSPAHTVFQVRTRDRQGLLYDCLRVSKDLKVSVSYAKVEIVDKAVCEVVLFTRKNKDQEQTDYLCAKYKEHVDRPIKVEMLSESGNALTSELRVVAPLDIVGHTRPRVLLDVTEALQDLRVMVFKADIITTPRTEGKQLQEEVHRFLLTDVNGEPLATDEARQQVCDRVIAALLR</sequence>
<dbReference type="EMBL" id="CAID01000016">
    <property type="protein sequence ID" value="CEG00436.1"/>
    <property type="molecule type" value="Genomic_DNA"/>
</dbReference>
<reference evidence="5" key="1">
    <citation type="journal article" date="2006" name="Proc. Natl. Acad. Sci. U.S.A.">
        <title>Genome analysis of the smallest free-living eukaryote Ostreococcus tauri unveils many unique features.</title>
        <authorList>
            <person name="Derelle E."/>
            <person name="Ferraz C."/>
            <person name="Rombauts S."/>
            <person name="Rouze P."/>
            <person name="Worden A.Z."/>
            <person name="Robbens S."/>
            <person name="Partensky F."/>
            <person name="Degroeve S."/>
            <person name="Echeynie S."/>
            <person name="Cooke R."/>
            <person name="Saeys Y."/>
            <person name="Wuyts J."/>
            <person name="Jabbari K."/>
            <person name="Bowler C."/>
            <person name="Panaud O."/>
            <person name="Piegu B."/>
            <person name="Ball S.G."/>
            <person name="Ral J.-P."/>
            <person name="Bouget F.-Y."/>
            <person name="Piganeau G."/>
            <person name="De Baets B."/>
            <person name="Picard A."/>
            <person name="Delseny M."/>
            <person name="Demaille J."/>
            <person name="Van de Peer Y."/>
            <person name="Moreau H."/>
        </authorList>
    </citation>
    <scope>NUCLEOTIDE SEQUENCE [LARGE SCALE GENOMIC DNA]</scope>
    <source>
        <strain evidence="5">OTTH 0595 / CCAP 157/2 / RCC745</strain>
    </source>
</reference>
<dbReference type="PANTHER" id="PTHR31096:SF65">
    <property type="entry name" value="ACT DOMAIN-CONTAINING PROTEIN ACR9"/>
    <property type="match status" value="1"/>
</dbReference>
<dbReference type="InterPro" id="IPR056816">
    <property type="entry name" value="ACR2/9/10_N"/>
</dbReference>
<dbReference type="GeneID" id="9831134"/>
<dbReference type="AlphaFoldDB" id="A0A096P8S5"/>
<dbReference type="Proteomes" id="UP000009170">
    <property type="component" value="Unassembled WGS sequence"/>
</dbReference>
<proteinExistence type="predicted"/>
<feature type="compositionally biased region" description="Acidic residues" evidence="2">
    <location>
        <begin position="134"/>
        <end position="144"/>
    </location>
</feature>
<dbReference type="STRING" id="70448.A0A096P8S5"/>
<dbReference type="KEGG" id="ota:OT_ostta16g02260"/>
<evidence type="ECO:0000313" key="5">
    <source>
        <dbReference type="Proteomes" id="UP000009170"/>
    </source>
</evidence>
<dbReference type="PROSITE" id="PS51671">
    <property type="entry name" value="ACT"/>
    <property type="match status" value="1"/>
</dbReference>
<evidence type="ECO:0000256" key="1">
    <source>
        <dbReference type="ARBA" id="ARBA00022737"/>
    </source>
</evidence>
<reference evidence="4 5" key="2">
    <citation type="journal article" date="2014" name="BMC Genomics">
        <title>An improved genome of the model marine alga Ostreococcus tauri unfolds by assessing Illumina de novo assemblies.</title>
        <authorList>
            <person name="Blanc-Mathieu R."/>
            <person name="Verhelst B."/>
            <person name="Derelle E."/>
            <person name="Rombauts S."/>
            <person name="Bouget F.Y."/>
            <person name="Carre I."/>
            <person name="Chateau A."/>
            <person name="Eyre-Walker A."/>
            <person name="Grimsley N."/>
            <person name="Moreau H."/>
            <person name="Piegu B."/>
            <person name="Rivals E."/>
            <person name="Schackwitz W."/>
            <person name="Van de Peer Y."/>
            <person name="Piganeau G."/>
        </authorList>
    </citation>
    <scope>NUCLEOTIDE SEQUENCE [LARGE SCALE GENOMIC DNA]</scope>
    <source>
        <strain evidence="5">OTTH 0595 / CCAP 157/2 / RCC745</strain>
    </source>
</reference>
<dbReference type="Pfam" id="PF24914">
    <property type="entry name" value="ACR10_N"/>
    <property type="match status" value="1"/>
</dbReference>
<keyword evidence="1" id="KW-0677">Repeat</keyword>
<feature type="domain" description="ACT" evidence="3">
    <location>
        <begin position="282"/>
        <end position="366"/>
    </location>
</feature>
<dbReference type="CDD" id="cd04899">
    <property type="entry name" value="ACT_ACR-UUR-like_2"/>
    <property type="match status" value="1"/>
</dbReference>
<dbReference type="FunCoup" id="A0A096P8S5">
    <property type="interactions" value="176"/>
</dbReference>
<feature type="compositionally biased region" description="Basic and acidic residues" evidence="2">
    <location>
        <begin position="1"/>
        <end position="24"/>
    </location>
</feature>
<feature type="region of interest" description="Disordered" evidence="2">
    <location>
        <begin position="183"/>
        <end position="209"/>
    </location>
</feature>
<dbReference type="RefSeq" id="XP_022840379.1">
    <property type="nucleotide sequence ID" value="XM_022985587.1"/>
</dbReference>
<evidence type="ECO:0000259" key="3">
    <source>
        <dbReference type="PROSITE" id="PS51671"/>
    </source>
</evidence>
<feature type="compositionally biased region" description="Low complexity" evidence="2">
    <location>
        <begin position="25"/>
        <end position="37"/>
    </location>
</feature>
<dbReference type="PANTHER" id="PTHR31096">
    <property type="entry name" value="ACT DOMAIN-CONTAINING PROTEIN ACR4-RELATED"/>
    <property type="match status" value="1"/>
</dbReference>
<comment type="caution">
    <text evidence="4">The sequence shown here is derived from an EMBL/GenBank/DDBJ whole genome shotgun (WGS) entry which is preliminary data.</text>
</comment>
<dbReference type="InterPro" id="IPR056805">
    <property type="entry name" value="ACT_ACR9/10_C"/>
</dbReference>
<feature type="compositionally biased region" description="Basic and acidic residues" evidence="2">
    <location>
        <begin position="38"/>
        <end position="48"/>
    </location>
</feature>
<name>A0A096P8S5_OSTTA</name>
<dbReference type="SUPFAM" id="SSF55021">
    <property type="entry name" value="ACT-like"/>
    <property type="match status" value="1"/>
</dbReference>
<dbReference type="InterPro" id="IPR040217">
    <property type="entry name" value="ACR1-12"/>
</dbReference>
<feature type="region of interest" description="Disordered" evidence="2">
    <location>
        <begin position="125"/>
        <end position="152"/>
    </location>
</feature>
<feature type="region of interest" description="Disordered" evidence="2">
    <location>
        <begin position="1"/>
        <end position="48"/>
    </location>
</feature>
<dbReference type="Pfam" id="PF24926">
    <property type="entry name" value="ACT_ACR9_C"/>
    <property type="match status" value="1"/>
</dbReference>
<dbReference type="InterPro" id="IPR002912">
    <property type="entry name" value="ACT_dom"/>
</dbReference>
<dbReference type="OrthoDB" id="2019824at2759"/>
<evidence type="ECO:0000313" key="4">
    <source>
        <dbReference type="EMBL" id="CEG00436.1"/>
    </source>
</evidence>
<dbReference type="InterPro" id="IPR045865">
    <property type="entry name" value="ACT-like_dom_sf"/>
</dbReference>
<keyword evidence="5" id="KW-1185">Reference proteome</keyword>